<keyword evidence="1" id="KW-1133">Transmembrane helix</keyword>
<organism evidence="2 3">
    <name type="scientific">Nesterenkonia salmonea</name>
    <dbReference type="NCBI Taxonomy" id="1804987"/>
    <lineage>
        <taxon>Bacteria</taxon>
        <taxon>Bacillati</taxon>
        <taxon>Actinomycetota</taxon>
        <taxon>Actinomycetes</taxon>
        <taxon>Micrococcales</taxon>
        <taxon>Micrococcaceae</taxon>
        <taxon>Nesterenkonia</taxon>
    </lineage>
</organism>
<keyword evidence="3" id="KW-1185">Reference proteome</keyword>
<dbReference type="AlphaFoldDB" id="A0A5R9B9B8"/>
<evidence type="ECO:0000313" key="2">
    <source>
        <dbReference type="EMBL" id="TLP95203.1"/>
    </source>
</evidence>
<evidence type="ECO:0000256" key="1">
    <source>
        <dbReference type="SAM" id="Phobius"/>
    </source>
</evidence>
<feature type="transmembrane region" description="Helical" evidence="1">
    <location>
        <begin position="97"/>
        <end position="116"/>
    </location>
</feature>
<name>A0A5R9B9B8_9MICC</name>
<dbReference type="RefSeq" id="WP_138253502.1">
    <property type="nucleotide sequence ID" value="NZ_VAVZ01000028.1"/>
</dbReference>
<dbReference type="EMBL" id="VAVZ01000028">
    <property type="protein sequence ID" value="TLP95203.1"/>
    <property type="molecule type" value="Genomic_DNA"/>
</dbReference>
<sequence length="211" mass="24229">MKRGFTPYLTNRHLPMMATALVMVVSGIVVLVGDEMPRFFVPLLLLPALLPPIIVEKWARIRIPTSIQWQYAVLLLAGPYVGEHWQMYHLWDPWDKWVHFYSGFFIAFAIVFALGVTLRRYQLILPPWVEAVILISVKSSVALFWEVAEFIWDGIFGTSAQDDNFDTMTDMILGTTPGFLIAAALIIHRTRRPFGYLDSLLNVPLPQRRQL</sequence>
<gene>
    <name evidence="2" type="ORF">FEF26_10545</name>
</gene>
<feature type="transmembrane region" description="Helical" evidence="1">
    <location>
        <begin position="128"/>
        <end position="148"/>
    </location>
</feature>
<feature type="transmembrane region" description="Helical" evidence="1">
    <location>
        <begin position="168"/>
        <end position="187"/>
    </location>
</feature>
<comment type="caution">
    <text evidence="2">The sequence shown here is derived from an EMBL/GenBank/DDBJ whole genome shotgun (WGS) entry which is preliminary data.</text>
</comment>
<protein>
    <recommendedName>
        <fullName evidence="4">DUF2238 domain-containing protein</fullName>
    </recommendedName>
</protein>
<keyword evidence="1" id="KW-0812">Transmembrane</keyword>
<evidence type="ECO:0008006" key="4">
    <source>
        <dbReference type="Google" id="ProtNLM"/>
    </source>
</evidence>
<evidence type="ECO:0000313" key="3">
    <source>
        <dbReference type="Proteomes" id="UP000310458"/>
    </source>
</evidence>
<reference evidence="2 3" key="1">
    <citation type="submission" date="2019-05" db="EMBL/GenBank/DDBJ databases">
        <title>Nesterenkonia sp. GY074 isolated from the Southern Atlantic Ocean.</title>
        <authorList>
            <person name="Zhang G."/>
        </authorList>
    </citation>
    <scope>NUCLEOTIDE SEQUENCE [LARGE SCALE GENOMIC DNA]</scope>
    <source>
        <strain evidence="2 3">GY074</strain>
    </source>
</reference>
<dbReference type="Proteomes" id="UP000310458">
    <property type="component" value="Unassembled WGS sequence"/>
</dbReference>
<feature type="transmembrane region" description="Helical" evidence="1">
    <location>
        <begin position="12"/>
        <end position="33"/>
    </location>
</feature>
<proteinExistence type="predicted"/>
<dbReference type="InterPro" id="IPR014509">
    <property type="entry name" value="YjdF-like"/>
</dbReference>
<keyword evidence="1" id="KW-0472">Membrane</keyword>
<dbReference type="Pfam" id="PF09997">
    <property type="entry name" value="DUF2238"/>
    <property type="match status" value="1"/>
</dbReference>
<dbReference type="OrthoDB" id="4966203at2"/>
<accession>A0A5R9B9B8</accession>